<proteinExistence type="inferred from homology"/>
<evidence type="ECO:0000256" key="9">
    <source>
        <dbReference type="ARBA" id="ARBA00023239"/>
    </source>
</evidence>
<dbReference type="GO" id="GO:0009089">
    <property type="term" value="P:lysine biosynthetic process via diaminopimelate"/>
    <property type="evidence" value="ECO:0007669"/>
    <property type="project" value="UniProtKB-UniRule"/>
</dbReference>
<name>A0A1M5ARN7_9BACL</name>
<dbReference type="CDD" id="cd00950">
    <property type="entry name" value="DHDPS"/>
    <property type="match status" value="1"/>
</dbReference>
<dbReference type="STRING" id="112248.SAMN05444392_11548"/>
<dbReference type="SMART" id="SM01130">
    <property type="entry name" value="DHDPS"/>
    <property type="match status" value="1"/>
</dbReference>
<comment type="subcellular location">
    <subcellularLocation>
        <location evidence="12">Cytoplasm</location>
    </subcellularLocation>
</comment>
<feature type="site" description="Part of a proton relay during catalysis" evidence="12">
    <location>
        <position position="107"/>
    </location>
</feature>
<evidence type="ECO:0000256" key="2">
    <source>
        <dbReference type="ARBA" id="ARBA00005120"/>
    </source>
</evidence>
<organism evidence="16 17">
    <name type="scientific">Seinonella peptonophila</name>
    <dbReference type="NCBI Taxonomy" id="112248"/>
    <lineage>
        <taxon>Bacteria</taxon>
        <taxon>Bacillati</taxon>
        <taxon>Bacillota</taxon>
        <taxon>Bacilli</taxon>
        <taxon>Bacillales</taxon>
        <taxon>Thermoactinomycetaceae</taxon>
        <taxon>Seinonella</taxon>
    </lineage>
</organism>
<evidence type="ECO:0000313" key="17">
    <source>
        <dbReference type="Proteomes" id="UP000184476"/>
    </source>
</evidence>
<evidence type="ECO:0000256" key="5">
    <source>
        <dbReference type="ARBA" id="ARBA00022490"/>
    </source>
</evidence>
<dbReference type="RefSeq" id="WP_073157473.1">
    <property type="nucleotide sequence ID" value="NZ_FQVL01000015.1"/>
</dbReference>
<protein>
    <recommendedName>
        <fullName evidence="4 12">4-hydroxy-tetrahydrodipicolinate synthase</fullName>
        <shortName evidence="12">HTPA synthase</shortName>
        <ecNumber evidence="4 12">4.3.3.7</ecNumber>
    </recommendedName>
</protein>
<evidence type="ECO:0000256" key="11">
    <source>
        <dbReference type="ARBA" id="ARBA00047836"/>
    </source>
</evidence>
<dbReference type="InterPro" id="IPR020625">
    <property type="entry name" value="Schiff_base-form_aldolases_AS"/>
</dbReference>
<dbReference type="AlphaFoldDB" id="A0A1M5ARN7"/>
<dbReference type="UniPathway" id="UPA00034">
    <property type="reaction ID" value="UER00017"/>
</dbReference>
<dbReference type="InterPro" id="IPR002220">
    <property type="entry name" value="DapA-like"/>
</dbReference>
<evidence type="ECO:0000256" key="1">
    <source>
        <dbReference type="ARBA" id="ARBA00003294"/>
    </source>
</evidence>
<keyword evidence="5 12" id="KW-0963">Cytoplasm</keyword>
<feature type="active site" description="Schiff-base intermediate with substrate" evidence="12 14">
    <location>
        <position position="161"/>
    </location>
</feature>
<dbReference type="InterPro" id="IPR005263">
    <property type="entry name" value="DapA"/>
</dbReference>
<dbReference type="SUPFAM" id="SSF51569">
    <property type="entry name" value="Aldolase"/>
    <property type="match status" value="1"/>
</dbReference>
<dbReference type="PROSITE" id="PS00666">
    <property type="entry name" value="DHDPS_2"/>
    <property type="match status" value="1"/>
</dbReference>
<evidence type="ECO:0000256" key="8">
    <source>
        <dbReference type="ARBA" id="ARBA00023154"/>
    </source>
</evidence>
<dbReference type="OrthoDB" id="9782828at2"/>
<reference evidence="16 17" key="1">
    <citation type="submission" date="2016-11" db="EMBL/GenBank/DDBJ databases">
        <authorList>
            <person name="Jaros S."/>
            <person name="Januszkiewicz K."/>
            <person name="Wedrychowicz H."/>
        </authorList>
    </citation>
    <scope>NUCLEOTIDE SEQUENCE [LARGE SCALE GENOMIC DNA]</scope>
    <source>
        <strain evidence="16 17">DSM 44666</strain>
    </source>
</reference>
<evidence type="ECO:0000256" key="7">
    <source>
        <dbReference type="ARBA" id="ARBA00022915"/>
    </source>
</evidence>
<dbReference type="GO" id="GO:0019877">
    <property type="term" value="P:diaminopimelate biosynthetic process"/>
    <property type="evidence" value="ECO:0007669"/>
    <property type="project" value="UniProtKB-UniRule"/>
</dbReference>
<keyword evidence="6 12" id="KW-0028">Amino-acid biosynthesis</keyword>
<keyword evidence="10 12" id="KW-0704">Schiff base</keyword>
<dbReference type="EC" id="4.3.3.7" evidence="4 12"/>
<dbReference type="HAMAP" id="MF_00418">
    <property type="entry name" value="DapA"/>
    <property type="match status" value="1"/>
</dbReference>
<feature type="binding site" evidence="12 15">
    <location>
        <position position="45"/>
    </location>
    <ligand>
        <name>pyruvate</name>
        <dbReference type="ChEBI" id="CHEBI:15361"/>
    </ligand>
</feature>
<evidence type="ECO:0000313" key="16">
    <source>
        <dbReference type="EMBL" id="SHF32582.1"/>
    </source>
</evidence>
<evidence type="ECO:0000256" key="4">
    <source>
        <dbReference type="ARBA" id="ARBA00012086"/>
    </source>
</evidence>
<dbReference type="Gene3D" id="3.20.20.70">
    <property type="entry name" value="Aldolase class I"/>
    <property type="match status" value="1"/>
</dbReference>
<evidence type="ECO:0000256" key="15">
    <source>
        <dbReference type="PIRSR" id="PIRSR001365-2"/>
    </source>
</evidence>
<feature type="site" description="Part of a proton relay during catalysis" evidence="12">
    <location>
        <position position="44"/>
    </location>
</feature>
<dbReference type="NCBIfam" id="TIGR00674">
    <property type="entry name" value="dapA"/>
    <property type="match status" value="1"/>
</dbReference>
<dbReference type="PANTHER" id="PTHR12128:SF66">
    <property type="entry name" value="4-HYDROXY-2-OXOGLUTARATE ALDOLASE, MITOCHONDRIAL"/>
    <property type="match status" value="1"/>
</dbReference>
<feature type="binding site" evidence="12 15">
    <location>
        <position position="203"/>
    </location>
    <ligand>
        <name>pyruvate</name>
        <dbReference type="ChEBI" id="CHEBI:15361"/>
    </ligand>
</feature>
<comment type="function">
    <text evidence="1 12">Catalyzes the condensation of (S)-aspartate-beta-semialdehyde [(S)-ASA] and pyruvate to 4-hydroxy-tetrahydrodipicolinate (HTPA).</text>
</comment>
<accession>A0A1M5ARN7</accession>
<feature type="active site" description="Proton donor/acceptor" evidence="12 14">
    <location>
        <position position="133"/>
    </location>
</feature>
<evidence type="ECO:0000256" key="3">
    <source>
        <dbReference type="ARBA" id="ARBA00007592"/>
    </source>
</evidence>
<dbReference type="Pfam" id="PF00701">
    <property type="entry name" value="DHDPS"/>
    <property type="match status" value="1"/>
</dbReference>
<keyword evidence="9 12" id="KW-0456">Lyase</keyword>
<keyword evidence="7 12" id="KW-0220">Diaminopimelate biosynthesis</keyword>
<dbReference type="InterPro" id="IPR013785">
    <property type="entry name" value="Aldolase_TIM"/>
</dbReference>
<dbReference type="PRINTS" id="PR00146">
    <property type="entry name" value="DHPICSNTHASE"/>
</dbReference>
<evidence type="ECO:0000256" key="13">
    <source>
        <dbReference type="PIRNR" id="PIRNR001365"/>
    </source>
</evidence>
<evidence type="ECO:0000256" key="6">
    <source>
        <dbReference type="ARBA" id="ARBA00022605"/>
    </source>
</evidence>
<comment type="similarity">
    <text evidence="3 12 13">Belongs to the DapA family.</text>
</comment>
<sequence>MFGRVITAMATPFTKTGEIDWIQLEKLIEHLIKTGSDSLVVSGTTAESPTLTHSEKLELFRFAVKTAAGRVKIIAGTGSNNTQQSIELSRQAAACDVDALMLVAPYYNKPSQEAMIQHFQAIAERTELPIVLYNVPGRTSSNLLPATVAQLAEHQNIVAVKEASGDIDQISLLARLLPDDVVIYSGDDSLTLPILSIGGVGVISVASHLFGLELQEMIQSYEQGNVKRALELHQQLYPAFKGLFLTSSPAPLKYAMSELGLCEPTLRLPLIELNQQEKEAVKEWLYSLR</sequence>
<gene>
    <name evidence="12" type="primary">dapA</name>
    <name evidence="16" type="ORF">SAMN05444392_11548</name>
</gene>
<dbReference type="GO" id="GO:0008840">
    <property type="term" value="F:4-hydroxy-tetrahydrodipicolinate synthase activity"/>
    <property type="evidence" value="ECO:0007669"/>
    <property type="project" value="UniProtKB-UniRule"/>
</dbReference>
<comment type="pathway">
    <text evidence="2 12">Amino-acid biosynthesis; L-lysine biosynthesis via DAP pathway; (S)-tetrahydrodipicolinate from L-aspartate: step 3/4.</text>
</comment>
<dbReference type="EMBL" id="FQVL01000015">
    <property type="protein sequence ID" value="SHF32582.1"/>
    <property type="molecule type" value="Genomic_DNA"/>
</dbReference>
<dbReference type="Proteomes" id="UP000184476">
    <property type="component" value="Unassembled WGS sequence"/>
</dbReference>
<evidence type="ECO:0000256" key="14">
    <source>
        <dbReference type="PIRSR" id="PIRSR001365-1"/>
    </source>
</evidence>
<dbReference type="GO" id="GO:0005829">
    <property type="term" value="C:cytosol"/>
    <property type="evidence" value="ECO:0007669"/>
    <property type="project" value="TreeGrafter"/>
</dbReference>
<keyword evidence="17" id="KW-1185">Reference proteome</keyword>
<comment type="caution">
    <text evidence="12">Was originally thought to be a dihydrodipicolinate synthase (DHDPS), catalyzing the condensation of (S)-aspartate-beta-semialdehyde [(S)-ASA] and pyruvate to dihydrodipicolinate (DHDP). However, it was shown in E.coli that the product of the enzymatic reaction is not dihydrodipicolinate but in fact (4S)-4-hydroxy-2,3,4,5-tetrahydro-(2S)-dipicolinic acid (HTPA), and that the consecutive dehydration reaction leading to DHDP is not spontaneous but catalyzed by DapB.</text>
</comment>
<dbReference type="PANTHER" id="PTHR12128">
    <property type="entry name" value="DIHYDRODIPICOLINATE SYNTHASE"/>
    <property type="match status" value="1"/>
</dbReference>
<comment type="subunit">
    <text evidence="12">Homotetramer; dimer of dimers.</text>
</comment>
<dbReference type="PIRSF" id="PIRSF001365">
    <property type="entry name" value="DHDPS"/>
    <property type="match status" value="1"/>
</dbReference>
<keyword evidence="8 12" id="KW-0457">Lysine biosynthesis</keyword>
<evidence type="ECO:0000256" key="10">
    <source>
        <dbReference type="ARBA" id="ARBA00023270"/>
    </source>
</evidence>
<evidence type="ECO:0000256" key="12">
    <source>
        <dbReference type="HAMAP-Rule" id="MF_00418"/>
    </source>
</evidence>
<comment type="catalytic activity">
    <reaction evidence="11 12">
        <text>L-aspartate 4-semialdehyde + pyruvate = (2S,4S)-4-hydroxy-2,3,4,5-tetrahydrodipicolinate + H2O + H(+)</text>
        <dbReference type="Rhea" id="RHEA:34171"/>
        <dbReference type="ChEBI" id="CHEBI:15361"/>
        <dbReference type="ChEBI" id="CHEBI:15377"/>
        <dbReference type="ChEBI" id="CHEBI:15378"/>
        <dbReference type="ChEBI" id="CHEBI:67139"/>
        <dbReference type="ChEBI" id="CHEBI:537519"/>
        <dbReference type="EC" id="4.3.3.7"/>
    </reaction>
</comment>